<evidence type="ECO:0000256" key="1">
    <source>
        <dbReference type="SAM" id="Coils"/>
    </source>
</evidence>
<dbReference type="InterPro" id="IPR057178">
    <property type="entry name" value="DUF7856"/>
</dbReference>
<comment type="caution">
    <text evidence="2">The sequence shown here is derived from an EMBL/GenBank/DDBJ whole genome shotgun (WGS) entry which is preliminary data.</text>
</comment>
<accession>A0A830GAE1</accession>
<evidence type="ECO:0000313" key="3">
    <source>
        <dbReference type="Proteomes" id="UP000608850"/>
    </source>
</evidence>
<feature type="coiled-coil region" evidence="1">
    <location>
        <begin position="150"/>
        <end position="194"/>
    </location>
</feature>
<dbReference type="AlphaFoldDB" id="A0A830GAE1"/>
<proteinExistence type="predicted"/>
<sequence length="263" mass="28600">MRARVDGRTMRSDALDFRDADVSAADVVRAIRDADGWLDCPTPTAVHDTVGLLDRPRTVGPAMLAAAARSRGHDAPVTARLRTLRGALADPIAEVRGLRAARERLATLGADVVARRERVERLGGQVAALRNAGMVDADVMDAHGTAIAALTDAETEVIAATETYERLRREARIVRDERERRLRLADEERRLKRERDAALVAEIRSSYERARRAVPGGSWRDALALARVSRVRAPLVLAGGPFERATRAAACLDAPVVLVAARV</sequence>
<keyword evidence="3" id="KW-1185">Reference proteome</keyword>
<protein>
    <submittedName>
        <fullName evidence="2">Uncharacterized protein</fullName>
    </submittedName>
</protein>
<dbReference type="Proteomes" id="UP000608850">
    <property type="component" value="Unassembled WGS sequence"/>
</dbReference>
<keyword evidence="1" id="KW-0175">Coiled coil</keyword>
<gene>
    <name evidence="2" type="ORF">GCM10009021_10450</name>
</gene>
<evidence type="ECO:0000313" key="2">
    <source>
        <dbReference type="EMBL" id="GGN12378.1"/>
    </source>
</evidence>
<dbReference type="Pfam" id="PF25254">
    <property type="entry name" value="DUF7856"/>
    <property type="match status" value="1"/>
</dbReference>
<organism evidence="2 3">
    <name type="scientific">Halarchaeum nitratireducens</name>
    <dbReference type="NCBI Taxonomy" id="489913"/>
    <lineage>
        <taxon>Archaea</taxon>
        <taxon>Methanobacteriati</taxon>
        <taxon>Methanobacteriota</taxon>
        <taxon>Stenosarchaea group</taxon>
        <taxon>Halobacteria</taxon>
        <taxon>Halobacteriales</taxon>
        <taxon>Halobacteriaceae</taxon>
    </lineage>
</organism>
<dbReference type="EMBL" id="BMOQ01000003">
    <property type="protein sequence ID" value="GGN12378.1"/>
    <property type="molecule type" value="Genomic_DNA"/>
</dbReference>
<name>A0A830GAE1_9EURY</name>
<reference evidence="2 3" key="1">
    <citation type="journal article" date="2019" name="Int. J. Syst. Evol. Microbiol.">
        <title>The Global Catalogue of Microorganisms (GCM) 10K type strain sequencing project: providing services to taxonomists for standard genome sequencing and annotation.</title>
        <authorList>
            <consortium name="The Broad Institute Genomics Platform"/>
            <consortium name="The Broad Institute Genome Sequencing Center for Infectious Disease"/>
            <person name="Wu L."/>
            <person name="Ma J."/>
        </authorList>
    </citation>
    <scope>NUCLEOTIDE SEQUENCE [LARGE SCALE GENOMIC DNA]</scope>
    <source>
        <strain evidence="2 3">JCM 16331</strain>
    </source>
</reference>